<name>A8P7R0_COPC7</name>
<organism evidence="1 2">
    <name type="scientific">Coprinopsis cinerea (strain Okayama-7 / 130 / ATCC MYA-4618 / FGSC 9003)</name>
    <name type="common">Inky cap fungus</name>
    <name type="synonym">Hormographiella aspergillata</name>
    <dbReference type="NCBI Taxonomy" id="240176"/>
    <lineage>
        <taxon>Eukaryota</taxon>
        <taxon>Fungi</taxon>
        <taxon>Dikarya</taxon>
        <taxon>Basidiomycota</taxon>
        <taxon>Agaricomycotina</taxon>
        <taxon>Agaricomycetes</taxon>
        <taxon>Agaricomycetidae</taxon>
        <taxon>Agaricales</taxon>
        <taxon>Agaricineae</taxon>
        <taxon>Psathyrellaceae</taxon>
        <taxon>Coprinopsis</taxon>
    </lineage>
</organism>
<evidence type="ECO:0000313" key="2">
    <source>
        <dbReference type="Proteomes" id="UP000001861"/>
    </source>
</evidence>
<dbReference type="GeneID" id="6016028"/>
<dbReference type="KEGG" id="cci:CC1G_11114"/>
<comment type="caution">
    <text evidence="1">The sequence shown here is derived from an EMBL/GenBank/DDBJ whole genome shotgun (WGS) entry which is preliminary data.</text>
</comment>
<dbReference type="Proteomes" id="UP000001861">
    <property type="component" value="Unassembled WGS sequence"/>
</dbReference>
<reference evidence="1 2" key="1">
    <citation type="journal article" date="2010" name="Proc. Natl. Acad. Sci. U.S.A.">
        <title>Insights into evolution of multicellular fungi from the assembled chromosomes of the mushroom Coprinopsis cinerea (Coprinus cinereus).</title>
        <authorList>
            <person name="Stajich J.E."/>
            <person name="Wilke S.K."/>
            <person name="Ahren D."/>
            <person name="Au C.H."/>
            <person name="Birren B.W."/>
            <person name="Borodovsky M."/>
            <person name="Burns C."/>
            <person name="Canback B."/>
            <person name="Casselton L.A."/>
            <person name="Cheng C.K."/>
            <person name="Deng J."/>
            <person name="Dietrich F.S."/>
            <person name="Fargo D.C."/>
            <person name="Farman M.L."/>
            <person name="Gathman A.C."/>
            <person name="Goldberg J."/>
            <person name="Guigo R."/>
            <person name="Hoegger P.J."/>
            <person name="Hooker J.B."/>
            <person name="Huggins A."/>
            <person name="James T.Y."/>
            <person name="Kamada T."/>
            <person name="Kilaru S."/>
            <person name="Kodira C."/>
            <person name="Kues U."/>
            <person name="Kupfer D."/>
            <person name="Kwan H.S."/>
            <person name="Lomsadze A."/>
            <person name="Li W."/>
            <person name="Lilly W.W."/>
            <person name="Ma L.J."/>
            <person name="Mackey A.J."/>
            <person name="Manning G."/>
            <person name="Martin F."/>
            <person name="Muraguchi H."/>
            <person name="Natvig D.O."/>
            <person name="Palmerini H."/>
            <person name="Ramesh M.A."/>
            <person name="Rehmeyer C.J."/>
            <person name="Roe B.A."/>
            <person name="Shenoy N."/>
            <person name="Stanke M."/>
            <person name="Ter-Hovhannisyan V."/>
            <person name="Tunlid A."/>
            <person name="Velagapudi R."/>
            <person name="Vision T.J."/>
            <person name="Zeng Q."/>
            <person name="Zolan M.E."/>
            <person name="Pukkila P.J."/>
        </authorList>
    </citation>
    <scope>NUCLEOTIDE SEQUENCE [LARGE SCALE GENOMIC DNA]</scope>
    <source>
        <strain evidence="2">Okayama-7 / 130 / ATCC MYA-4618 / FGSC 9003</strain>
    </source>
</reference>
<sequence length="222" mass="24647">MPAQQTKTRHRLTYTLKSKPRQYAYFHIYHGASPPHEQLGSLADIYVQRRRPSSELLDSQSGITANEGEGDDTLAVYAKLEGGWCRWINHDVRLFHPLPRTCGGGPRVLGVTTKHCFSWIPVEKHASHLGTYNSIEAEIKAYLNQSSIPSKPKRTRFRNLGPDSECFRSSTPPKVIPSTTTGFSAQHPPCMAVVPPAHPNVSRTPSAPNVAGPNLTNCLQLW</sequence>
<dbReference type="AlphaFoldDB" id="A8P7R0"/>
<keyword evidence="2" id="KW-1185">Reference proteome</keyword>
<proteinExistence type="predicted"/>
<dbReference type="VEuPathDB" id="FungiDB:CC1G_11114"/>
<dbReference type="InParanoid" id="A8P7R0"/>
<evidence type="ECO:0000313" key="1">
    <source>
        <dbReference type="EMBL" id="EAU82428.2"/>
    </source>
</evidence>
<accession>A8P7R0</accession>
<gene>
    <name evidence="1" type="ORF">CC1G_11114</name>
</gene>
<dbReference type="HOGENOM" id="CLU_1245282_0_0_1"/>
<dbReference type="RefSeq" id="XP_001839414.2">
    <property type="nucleotide sequence ID" value="XM_001839362.2"/>
</dbReference>
<protein>
    <submittedName>
        <fullName evidence="1">Uncharacterized protein</fullName>
    </submittedName>
</protein>
<dbReference type="EMBL" id="AACS02000005">
    <property type="protein sequence ID" value="EAU82428.2"/>
    <property type="molecule type" value="Genomic_DNA"/>
</dbReference>